<sequence length="51" mass="5704">MMFSINSYKIKIAVLAQKVEHFHGKEKVPGSNPGNGLNSKLMFILIDLSEK</sequence>
<dbReference type="AntiFam" id="ANF00010">
    <property type="entry name" value="tRNA translation"/>
</dbReference>
<evidence type="ECO:0000313" key="1">
    <source>
        <dbReference type="EMBL" id="GAY74227.1"/>
    </source>
</evidence>
<name>A0A401FPG3_9LACO</name>
<evidence type="ECO:0000313" key="2">
    <source>
        <dbReference type="Proteomes" id="UP000286974"/>
    </source>
</evidence>
<dbReference type="Proteomes" id="UP000286974">
    <property type="component" value="Unassembled WGS sequence"/>
</dbReference>
<proteinExistence type="predicted"/>
<organism evidence="1 2">
    <name type="scientific">Lentilactobacillus kosonis</name>
    <dbReference type="NCBI Taxonomy" id="2810561"/>
    <lineage>
        <taxon>Bacteria</taxon>
        <taxon>Bacillati</taxon>
        <taxon>Bacillota</taxon>
        <taxon>Bacilli</taxon>
        <taxon>Lactobacillales</taxon>
        <taxon>Lactobacillaceae</taxon>
        <taxon>Lentilactobacillus</taxon>
    </lineage>
</organism>
<dbReference type="AlphaFoldDB" id="A0A401FPG3"/>
<accession>A0A401FPG3</accession>
<gene>
    <name evidence="1" type="ORF">NBRC111893_2373</name>
</gene>
<comment type="caution">
    <text evidence="1">The sequence shown here is derived from an EMBL/GenBank/DDBJ whole genome shotgun (WGS) entry which is preliminary data.</text>
</comment>
<dbReference type="EMBL" id="BEXA01000007">
    <property type="protein sequence ID" value="GAY74227.1"/>
    <property type="molecule type" value="Genomic_DNA"/>
</dbReference>
<protein>
    <submittedName>
        <fullName evidence="1">Uncharacterized protein</fullName>
    </submittedName>
</protein>
<reference evidence="1 2" key="1">
    <citation type="submission" date="2017-11" db="EMBL/GenBank/DDBJ databases">
        <title>Draft Genome Sequence of Lactobacillus curieae NBRC 111893 isolated from Koso, a Japanese sugar-Vegetable Fermented Beverage.</title>
        <authorList>
            <person name="Chiou T.Y."/>
            <person name="Oshima K."/>
            <person name="Suda W."/>
            <person name="Hattori M."/>
            <person name="Takahashi T."/>
        </authorList>
    </citation>
    <scope>NUCLEOTIDE SEQUENCE [LARGE SCALE GENOMIC DNA]</scope>
    <source>
        <strain evidence="1 2">NBRC111893</strain>
    </source>
</reference>
<keyword evidence="2" id="KW-1185">Reference proteome</keyword>